<dbReference type="RefSeq" id="WP_197006617.1">
    <property type="nucleotide sequence ID" value="NZ_BONS01000006.1"/>
</dbReference>
<keyword evidence="2" id="KW-1185">Reference proteome</keyword>
<dbReference type="EMBL" id="JADOUF010000001">
    <property type="protein sequence ID" value="MBG6140034.1"/>
    <property type="molecule type" value="Genomic_DNA"/>
</dbReference>
<dbReference type="Proteomes" id="UP000622552">
    <property type="component" value="Unassembled WGS sequence"/>
</dbReference>
<sequence length="346" mass="36160">MTELEPDPLAKAFAGLRTVVREEVVGPGSAQLRARAARRTRRQRLRVTGVAAAVLVASGLVVTQWPEHKVPAQNLGRPAADFSKVNWSVERVPVPAVPGCPGGTTLGGASPVGYGQVAGMGAPVAIVPVACPDTTPLVFVRNSPDGSLSAVGVVDPGSPIRVDAVQVTGDTVTVGMNPPASTALAPTQQRAYVFRDGQFSQVTKYTGTVDANNTTLTLPDSGSPECPGGKLTFEGGVARTSGAEYRIGSNLGIAEFADLDKDGVSEMLTPVTCFPTGKALPAGLDTALFVLRMTEVGTAFTVLSTPYAWPRSTATPLEAWQLRNPQLTLYTSKASQTLTWDGKRFS</sequence>
<comment type="caution">
    <text evidence="1">The sequence shown here is derived from an EMBL/GenBank/DDBJ whole genome shotgun (WGS) entry which is preliminary data.</text>
</comment>
<proteinExistence type="predicted"/>
<organism evidence="1 2">
    <name type="scientific">Longispora fulva</name>
    <dbReference type="NCBI Taxonomy" id="619741"/>
    <lineage>
        <taxon>Bacteria</taxon>
        <taxon>Bacillati</taxon>
        <taxon>Actinomycetota</taxon>
        <taxon>Actinomycetes</taxon>
        <taxon>Micromonosporales</taxon>
        <taxon>Micromonosporaceae</taxon>
        <taxon>Longispora</taxon>
    </lineage>
</organism>
<dbReference type="AlphaFoldDB" id="A0A8J7GIU8"/>
<accession>A0A8J7GIU8</accession>
<reference evidence="1" key="1">
    <citation type="submission" date="2020-11" db="EMBL/GenBank/DDBJ databases">
        <title>Sequencing the genomes of 1000 actinobacteria strains.</title>
        <authorList>
            <person name="Klenk H.-P."/>
        </authorList>
    </citation>
    <scope>NUCLEOTIDE SEQUENCE</scope>
    <source>
        <strain evidence="1">DSM 45356</strain>
    </source>
</reference>
<evidence type="ECO:0000313" key="1">
    <source>
        <dbReference type="EMBL" id="MBG6140034.1"/>
    </source>
</evidence>
<gene>
    <name evidence="1" type="ORF">IW245_006228</name>
</gene>
<protein>
    <submittedName>
        <fullName evidence="1">Uncharacterized protein</fullName>
    </submittedName>
</protein>
<name>A0A8J7GIU8_9ACTN</name>
<evidence type="ECO:0000313" key="2">
    <source>
        <dbReference type="Proteomes" id="UP000622552"/>
    </source>
</evidence>